<protein>
    <submittedName>
        <fullName evidence="4">GNAT family acetyltransferase</fullName>
    </submittedName>
</protein>
<dbReference type="Pfam" id="PF00583">
    <property type="entry name" value="Acetyltransf_1"/>
    <property type="match status" value="1"/>
</dbReference>
<reference evidence="4 5" key="1">
    <citation type="submission" date="2014-06" db="EMBL/GenBank/DDBJ databases">
        <title>Genomes of Alteromonas australica, a world apart.</title>
        <authorList>
            <person name="Gonzaga A."/>
            <person name="Lopez-Perez M."/>
            <person name="Rodriguez-Valera F."/>
        </authorList>
    </citation>
    <scope>NUCLEOTIDE SEQUENCE [LARGE SCALE GENOMIC DNA]</scope>
    <source>
        <strain evidence="4 5">H 17</strain>
    </source>
</reference>
<dbReference type="GeneID" id="78255445"/>
<gene>
    <name evidence="4" type="ORF">EP13_11065</name>
</gene>
<dbReference type="eggNOG" id="COG0456">
    <property type="taxonomic scope" value="Bacteria"/>
</dbReference>
<dbReference type="InterPro" id="IPR016181">
    <property type="entry name" value="Acyl_CoA_acyltransferase"/>
</dbReference>
<keyword evidence="2" id="KW-0012">Acyltransferase</keyword>
<dbReference type="GO" id="GO:0016747">
    <property type="term" value="F:acyltransferase activity, transferring groups other than amino-acyl groups"/>
    <property type="evidence" value="ECO:0007669"/>
    <property type="project" value="InterPro"/>
</dbReference>
<dbReference type="KEGG" id="aal:EP13_11065"/>
<dbReference type="KEGG" id="aaus:EP12_11750"/>
<dbReference type="SUPFAM" id="SSF55729">
    <property type="entry name" value="Acyl-CoA N-acyltransferases (Nat)"/>
    <property type="match status" value="1"/>
</dbReference>
<dbReference type="EMBL" id="CP008849">
    <property type="protein sequence ID" value="AIF99181.1"/>
    <property type="molecule type" value="Genomic_DNA"/>
</dbReference>
<accession>A0A075P022</accession>
<organism evidence="4 5">
    <name type="scientific">Alteromonas australica</name>
    <dbReference type="NCBI Taxonomy" id="589873"/>
    <lineage>
        <taxon>Bacteria</taxon>
        <taxon>Pseudomonadati</taxon>
        <taxon>Pseudomonadota</taxon>
        <taxon>Gammaproteobacteria</taxon>
        <taxon>Alteromonadales</taxon>
        <taxon>Alteromonadaceae</taxon>
        <taxon>Alteromonas/Salinimonas group</taxon>
        <taxon>Alteromonas</taxon>
    </lineage>
</organism>
<dbReference type="PANTHER" id="PTHR43420:SF44">
    <property type="entry name" value="ACETYLTRANSFERASE YPEA"/>
    <property type="match status" value="1"/>
</dbReference>
<proteinExistence type="predicted"/>
<keyword evidence="1 4" id="KW-0808">Transferase</keyword>
<dbReference type="InterPro" id="IPR050680">
    <property type="entry name" value="YpeA/RimI_acetyltransf"/>
</dbReference>
<evidence type="ECO:0000259" key="3">
    <source>
        <dbReference type="PROSITE" id="PS51186"/>
    </source>
</evidence>
<sequence>MKIQLVQADYLNEQHRQHIPYLLNEYALDPMGGGEALNEAVKENLVARLSELPHAFSVIAYVDDKPAGLANCFEGFSTFACQPLVNIHDMCVLPPYRGLGLSQRLLEKVESIAQAKGCCKLTLEVLTNNTAAKSAYEKFGFSSYELDPEAGNAVFWQKKLAR</sequence>
<dbReference type="CDD" id="cd04301">
    <property type="entry name" value="NAT_SF"/>
    <property type="match status" value="1"/>
</dbReference>
<keyword evidence="5" id="KW-1185">Reference proteome</keyword>
<dbReference type="InterPro" id="IPR000182">
    <property type="entry name" value="GNAT_dom"/>
</dbReference>
<dbReference type="AlphaFoldDB" id="A0A075P022"/>
<dbReference type="OrthoDB" id="9799601at2"/>
<evidence type="ECO:0000313" key="4">
    <source>
        <dbReference type="EMBL" id="AIF99181.1"/>
    </source>
</evidence>
<feature type="domain" description="N-acetyltransferase" evidence="3">
    <location>
        <begin position="6"/>
        <end position="161"/>
    </location>
</feature>
<dbReference type="PATRIC" id="fig|589873.4.peg.2531"/>
<dbReference type="PROSITE" id="PS51186">
    <property type="entry name" value="GNAT"/>
    <property type="match status" value="1"/>
</dbReference>
<dbReference type="Gene3D" id="3.40.630.30">
    <property type="match status" value="1"/>
</dbReference>
<dbReference type="Proteomes" id="UP000056090">
    <property type="component" value="Chromosome"/>
</dbReference>
<evidence type="ECO:0000313" key="5">
    <source>
        <dbReference type="Proteomes" id="UP000056090"/>
    </source>
</evidence>
<dbReference type="PANTHER" id="PTHR43420">
    <property type="entry name" value="ACETYLTRANSFERASE"/>
    <property type="match status" value="1"/>
</dbReference>
<name>A0A075P022_9ALTE</name>
<evidence type="ECO:0000256" key="1">
    <source>
        <dbReference type="ARBA" id="ARBA00022679"/>
    </source>
</evidence>
<evidence type="ECO:0000256" key="2">
    <source>
        <dbReference type="ARBA" id="ARBA00023315"/>
    </source>
</evidence>
<dbReference type="RefSeq" id="WP_044057298.1">
    <property type="nucleotide sequence ID" value="NZ_CAXGHX010000005.1"/>
</dbReference>